<proteinExistence type="predicted"/>
<feature type="transmembrane region" description="Helical" evidence="1">
    <location>
        <begin position="7"/>
        <end position="25"/>
    </location>
</feature>
<feature type="transmembrane region" description="Helical" evidence="1">
    <location>
        <begin position="246"/>
        <end position="266"/>
    </location>
</feature>
<feature type="transmembrane region" description="Helical" evidence="1">
    <location>
        <begin position="430"/>
        <end position="460"/>
    </location>
</feature>
<keyword evidence="1" id="KW-0472">Membrane</keyword>
<dbReference type="EMBL" id="VFPT01000004">
    <property type="protein sequence ID" value="TQM89932.1"/>
    <property type="molecule type" value="Genomic_DNA"/>
</dbReference>
<keyword evidence="1" id="KW-1133">Transmembrane helix</keyword>
<feature type="transmembrane region" description="Helical" evidence="1">
    <location>
        <begin position="221"/>
        <end position="239"/>
    </location>
</feature>
<feature type="transmembrane region" description="Helical" evidence="1">
    <location>
        <begin position="197"/>
        <end position="215"/>
    </location>
</feature>
<evidence type="ECO:0000313" key="3">
    <source>
        <dbReference type="Proteomes" id="UP000320582"/>
    </source>
</evidence>
<evidence type="ECO:0000256" key="1">
    <source>
        <dbReference type="SAM" id="Phobius"/>
    </source>
</evidence>
<comment type="caution">
    <text evidence="2">The sequence shown here is derived from an EMBL/GenBank/DDBJ whole genome shotgun (WGS) entry which is preliminary data.</text>
</comment>
<dbReference type="AlphaFoldDB" id="A0A543K4D7"/>
<gene>
    <name evidence="2" type="ORF">BD293_4250</name>
</gene>
<protein>
    <submittedName>
        <fullName evidence="2">Uncharacterized protein</fullName>
    </submittedName>
</protein>
<dbReference type="RefSeq" id="WP_142085519.1">
    <property type="nucleotide sequence ID" value="NZ_VFPT01000004.1"/>
</dbReference>
<feature type="transmembrane region" description="Helical" evidence="1">
    <location>
        <begin position="119"/>
        <end position="141"/>
    </location>
</feature>
<evidence type="ECO:0000313" key="2">
    <source>
        <dbReference type="EMBL" id="TQM89932.1"/>
    </source>
</evidence>
<name>A0A543K4D7_9RHOB</name>
<keyword evidence="3" id="KW-1185">Reference proteome</keyword>
<dbReference type="OrthoDB" id="7830653at2"/>
<feature type="transmembrane region" description="Helical" evidence="1">
    <location>
        <begin position="31"/>
        <end position="49"/>
    </location>
</feature>
<sequence length="473" mass="50600">MDEPRAYVIPLVIWPVLAGALITHWSGLHPFAAVAWVLWLVLAMIALLAQTSPGGRAYLAGTLQTRHYTQVYLYVARPLNDWVWRRVGRMRAGPDGTEAPPPETTAIWHLLRGALTWRLLDRALLIAVAYPLIALILPWLLGGDAVLGAGVVVFPAAEFWPERALVLGQFVILTGGFVGLTLASASPRRFWRSAAEWLPLIAIVFASAGVFAVVVAVVVGVAFAVLGAVAVAVAVDWLWSRGRRGWALALLGGFWALGLLAIVLFLDLSALPVDSKAVFIFLAVLPLINGLFDALSYALTLALSRKGLATRWAPLWGLIDLALGAVLFLALGATMVAVIAALNAIGTAPIYDLAALFAGLRASPGDYWWLYLILFSTLLPTALHLLIAALAVQGWFLFQRPRRAVAGWIAAAPTSHPAAVGGFLAQATIWWLPLIALAGLGWVLWQVIGTAAGAAGLIYLDALEGLSRWIGVI</sequence>
<organism evidence="2 3">
    <name type="scientific">Roseinatronobacter monicus</name>
    <dbReference type="NCBI Taxonomy" id="393481"/>
    <lineage>
        <taxon>Bacteria</taxon>
        <taxon>Pseudomonadati</taxon>
        <taxon>Pseudomonadota</taxon>
        <taxon>Alphaproteobacteria</taxon>
        <taxon>Rhodobacterales</taxon>
        <taxon>Paracoccaceae</taxon>
        <taxon>Roseinatronobacter</taxon>
    </lineage>
</organism>
<keyword evidence="1" id="KW-0812">Transmembrane</keyword>
<feature type="transmembrane region" description="Helical" evidence="1">
    <location>
        <begin position="315"/>
        <end position="348"/>
    </location>
</feature>
<accession>A0A543K4D7</accession>
<feature type="transmembrane region" description="Helical" evidence="1">
    <location>
        <begin position="164"/>
        <end position="185"/>
    </location>
</feature>
<reference evidence="2 3" key="1">
    <citation type="submission" date="2019-06" db="EMBL/GenBank/DDBJ databases">
        <title>Genomic Encyclopedia of Archaeal and Bacterial Type Strains, Phase II (KMG-II): from individual species to whole genera.</title>
        <authorList>
            <person name="Goeker M."/>
        </authorList>
    </citation>
    <scope>NUCLEOTIDE SEQUENCE [LARGE SCALE GENOMIC DNA]</scope>
    <source>
        <strain evidence="2 3">DSM 18423</strain>
    </source>
</reference>
<dbReference type="Proteomes" id="UP000320582">
    <property type="component" value="Unassembled WGS sequence"/>
</dbReference>
<feature type="transmembrane region" description="Helical" evidence="1">
    <location>
        <begin position="368"/>
        <end position="392"/>
    </location>
</feature>
<feature type="transmembrane region" description="Helical" evidence="1">
    <location>
        <begin position="278"/>
        <end position="303"/>
    </location>
</feature>